<dbReference type="Gene3D" id="2.60.120.260">
    <property type="entry name" value="Galactose-binding domain-like"/>
    <property type="match status" value="1"/>
</dbReference>
<sequence length="428" mass="47793">MLTNPIRKDWNIRIRIKMPTMAVELVGLLFLVAACGGSDSAVTGNQSATETTPPTQRSESSPTAGVTANSSVANVDRKVGGEVGDLAPEFGGIETWINGGPLTMEELRGQVVLIDFWTYTCINCIRTFPFLKQWNSRYSDDGLVIVGVHSPEFEFEKDYDNVVEATQNEAIAWTIAQDNDFVTWRGYNNRFWPAKYLIDKDGVVRYKHFGEGGYAETEGLIRELLAEADPNFLANNLPLPEDQTVDPVFLTARDAEVTRELYGGYERGESDLLFGRGGYVQQMQYFDSKDQVANFSITEDHQPHKIYFEGAWHVGPESSTHGRVTESFEDYLALVYSATSVNAVLTSDSGEPYKVRITVDDEYLTDSNKGSDIIIGDDGESYLWVTSPSLYNLISNDSYVRRQNLKMASNSPDFGLFAFTFGVYETEP</sequence>
<dbReference type="AlphaFoldDB" id="A0A160V921"/>
<dbReference type="InterPro" id="IPR036249">
    <property type="entry name" value="Thioredoxin-like_sf"/>
</dbReference>
<dbReference type="InterPro" id="IPR013766">
    <property type="entry name" value="Thioredoxin_domain"/>
</dbReference>
<evidence type="ECO:0000313" key="3">
    <source>
        <dbReference type="EMBL" id="CUV02318.1"/>
    </source>
</evidence>
<dbReference type="PROSITE" id="PS51257">
    <property type="entry name" value="PROKAR_LIPOPROTEIN"/>
    <property type="match status" value="1"/>
</dbReference>
<accession>A0A160V921</accession>
<dbReference type="InterPro" id="IPR050553">
    <property type="entry name" value="Thioredoxin_ResA/DsbE_sf"/>
</dbReference>
<feature type="region of interest" description="Disordered" evidence="1">
    <location>
        <begin position="41"/>
        <end position="69"/>
    </location>
</feature>
<dbReference type="Pfam" id="PF00578">
    <property type="entry name" value="AhpC-TSA"/>
    <property type="match status" value="1"/>
</dbReference>
<dbReference type="InterPro" id="IPR000866">
    <property type="entry name" value="AhpC/TSA"/>
</dbReference>
<name>A0A160V921_9ZZZZ</name>
<dbReference type="PROSITE" id="PS51352">
    <property type="entry name" value="THIOREDOXIN_2"/>
    <property type="match status" value="1"/>
</dbReference>
<evidence type="ECO:0000256" key="1">
    <source>
        <dbReference type="SAM" id="MobiDB-lite"/>
    </source>
</evidence>
<evidence type="ECO:0000259" key="2">
    <source>
        <dbReference type="PROSITE" id="PS51352"/>
    </source>
</evidence>
<dbReference type="SUPFAM" id="SSF52833">
    <property type="entry name" value="Thioredoxin-like"/>
    <property type="match status" value="1"/>
</dbReference>
<dbReference type="Pfam" id="PF17991">
    <property type="entry name" value="Thioredoxin_10"/>
    <property type="match status" value="1"/>
</dbReference>
<protein>
    <submittedName>
        <fullName evidence="3">DipZ protein</fullName>
    </submittedName>
</protein>
<dbReference type="GO" id="GO:0016491">
    <property type="term" value="F:oxidoreductase activity"/>
    <property type="evidence" value="ECO:0007669"/>
    <property type="project" value="InterPro"/>
</dbReference>
<dbReference type="InterPro" id="IPR041017">
    <property type="entry name" value="Thioredoxin_10"/>
</dbReference>
<gene>
    <name evidence="3" type="ORF">MGWOODY_Clf866</name>
</gene>
<feature type="domain" description="Thioredoxin" evidence="2">
    <location>
        <begin position="81"/>
        <end position="226"/>
    </location>
</feature>
<dbReference type="EMBL" id="FAXA01000227">
    <property type="protein sequence ID" value="CUV02318.1"/>
    <property type="molecule type" value="Genomic_DNA"/>
</dbReference>
<organism evidence="3">
    <name type="scientific">hydrothermal vent metagenome</name>
    <dbReference type="NCBI Taxonomy" id="652676"/>
    <lineage>
        <taxon>unclassified sequences</taxon>
        <taxon>metagenomes</taxon>
        <taxon>ecological metagenomes</taxon>
    </lineage>
</organism>
<reference evidence="3" key="1">
    <citation type="submission" date="2015-10" db="EMBL/GenBank/DDBJ databases">
        <authorList>
            <person name="Gilbert D.G."/>
        </authorList>
    </citation>
    <scope>NUCLEOTIDE SEQUENCE</scope>
</reference>
<proteinExistence type="predicted"/>
<dbReference type="PANTHER" id="PTHR42852">
    <property type="entry name" value="THIOL:DISULFIDE INTERCHANGE PROTEIN DSBE"/>
    <property type="match status" value="1"/>
</dbReference>
<dbReference type="Gene3D" id="3.40.30.10">
    <property type="entry name" value="Glutaredoxin"/>
    <property type="match status" value="1"/>
</dbReference>
<dbReference type="GO" id="GO:0016209">
    <property type="term" value="F:antioxidant activity"/>
    <property type="evidence" value="ECO:0007669"/>
    <property type="project" value="InterPro"/>
</dbReference>
<dbReference type="PANTHER" id="PTHR42852:SF13">
    <property type="entry name" value="PROTEIN DIPZ"/>
    <property type="match status" value="1"/>
</dbReference>